<evidence type="ECO:0000259" key="7">
    <source>
        <dbReference type="Pfam" id="PF01408"/>
    </source>
</evidence>
<evidence type="ECO:0000259" key="8">
    <source>
        <dbReference type="Pfam" id="PF22725"/>
    </source>
</evidence>
<dbReference type="InterPro" id="IPR013149">
    <property type="entry name" value="ADH-like_C"/>
</dbReference>
<dbReference type="Gene3D" id="3.90.180.10">
    <property type="entry name" value="Medium-chain alcohol dehydrogenases, catalytic domain"/>
    <property type="match status" value="1"/>
</dbReference>
<dbReference type="PANTHER" id="PTHR43350">
    <property type="entry name" value="NAD-DEPENDENT ALCOHOL DEHYDROGENASE"/>
    <property type="match status" value="1"/>
</dbReference>
<dbReference type="PANTHER" id="PTHR43350:SF19">
    <property type="entry name" value="D-GULOSIDE 3-DEHYDROGENASE"/>
    <property type="match status" value="1"/>
</dbReference>
<sequence length="698" mass="76669">MKQLALNLRTGKVTLREVPVPTIRKGYILIKTRKSLISAGTERTLVNFGKSSLLSKIRQQPEKLDDAFAKIRSHGFINTVNMLSSRLDQLMPLGYCQVGEVIAIGEGVEGFRVGDRVVNNGCHAEAVCIPTNLVAKVPENVSDEDAVFTVMAAVGMQGIRLLKPALGETVAVIGLGLIGLLTAGLLRINGCRVICLETDEKRIQLGRDRGLQVINPAKNPLQNEILGLNGGNGVDGVLITATSTSDSILRQAALISRKRGKIVVVGSVGMNIRRADFYEKELTVQVSCSYGPGRYDRQYEEQGVDYPYSYVRWTENRNFQSVLHLFESGALHVKGMISETITLENAPLIYGNDFQSNLATVIDYPASIKERVMPPKQLFFKPTEAVIGIIGAGNFTRLTMLPLLKGAAIKYISSANGLTASELAQKYRIPFATTGSRDILEDNEVDLVMIATRHNEHARQVIEALNAGKHVFVEKPLAIFPSELDEVIATWHASQKMVFVGFNRRFSPYVVKMRELLGNNLMHVTISVNAGHLPENAWLKDRQVGGGRMLGECCHFIDLIAFLTQSPVAAVCSNAFPLSPGQDHENVSILLRQENGSTGVVNYFSNGHHHYQKERIEVSSMGRTLILDDFKCLTGYGFKSFGKIKSAQDKGHKNQFAQLLSCVKNGENPPVSSQDIINPTRATFAAVESLSTSGWIYL</sequence>
<keyword evidence="4" id="KW-0862">Zinc</keyword>
<dbReference type="Pfam" id="PF00107">
    <property type="entry name" value="ADH_zinc_N"/>
    <property type="match status" value="1"/>
</dbReference>
<dbReference type="InterPro" id="IPR036291">
    <property type="entry name" value="NAD(P)-bd_dom_sf"/>
</dbReference>
<dbReference type="InterPro" id="IPR000683">
    <property type="entry name" value="Gfo/Idh/MocA-like_OxRdtase_N"/>
</dbReference>
<evidence type="ECO:0000256" key="1">
    <source>
        <dbReference type="ARBA" id="ARBA00001947"/>
    </source>
</evidence>
<evidence type="ECO:0000256" key="2">
    <source>
        <dbReference type="ARBA" id="ARBA00008072"/>
    </source>
</evidence>
<dbReference type="InterPro" id="IPR011032">
    <property type="entry name" value="GroES-like_sf"/>
</dbReference>
<dbReference type="InterPro" id="IPR055170">
    <property type="entry name" value="GFO_IDH_MocA-like_dom"/>
</dbReference>
<reference evidence="9 10" key="1">
    <citation type="submission" date="2021-04" db="EMBL/GenBank/DDBJ databases">
        <authorList>
            <person name="Rodrigo-Torres L."/>
            <person name="Arahal R. D."/>
            <person name="Lucena T."/>
        </authorList>
    </citation>
    <scope>NUCLEOTIDE SEQUENCE [LARGE SCALE GENOMIC DNA]</scope>
    <source>
        <strain evidence="9 10">CECT 9623</strain>
    </source>
</reference>
<dbReference type="Gene3D" id="3.40.50.720">
    <property type="entry name" value="NAD(P)-binding Rossmann-like Domain"/>
    <property type="match status" value="2"/>
</dbReference>
<proteinExistence type="inferred from homology"/>
<evidence type="ECO:0000313" key="10">
    <source>
        <dbReference type="Proteomes" id="UP000679725"/>
    </source>
</evidence>
<comment type="cofactor">
    <cofactor evidence="1">
        <name>Zn(2+)</name>
        <dbReference type="ChEBI" id="CHEBI:29105"/>
    </cofactor>
</comment>
<dbReference type="Pfam" id="PF01408">
    <property type="entry name" value="GFO_IDH_MocA"/>
    <property type="match status" value="1"/>
</dbReference>
<feature type="domain" description="Alcohol dehydrogenase-like C-terminal" evidence="6">
    <location>
        <begin position="178"/>
        <end position="295"/>
    </location>
</feature>
<keyword evidence="3" id="KW-0479">Metal-binding</keyword>
<keyword evidence="10" id="KW-1185">Reference proteome</keyword>
<feature type="domain" description="GFO/IDH/MocA-like oxidoreductase" evidence="8">
    <location>
        <begin position="521"/>
        <end position="618"/>
    </location>
</feature>
<dbReference type="EMBL" id="CAJRAU010000005">
    <property type="protein sequence ID" value="CAG5071716.1"/>
    <property type="molecule type" value="Genomic_DNA"/>
</dbReference>
<comment type="caution">
    <text evidence="9">The sequence shown here is derived from an EMBL/GenBank/DDBJ whole genome shotgun (WGS) entry which is preliminary data.</text>
</comment>
<gene>
    <name evidence="9" type="primary">iolG_20</name>
    <name evidence="9" type="ORF">DYBT9623_03706</name>
</gene>
<evidence type="ECO:0000256" key="3">
    <source>
        <dbReference type="ARBA" id="ARBA00022723"/>
    </source>
</evidence>
<dbReference type="Proteomes" id="UP000679725">
    <property type="component" value="Unassembled WGS sequence"/>
</dbReference>
<dbReference type="GO" id="GO:0016491">
    <property type="term" value="F:oxidoreductase activity"/>
    <property type="evidence" value="ECO:0007669"/>
    <property type="project" value="UniProtKB-KW"/>
</dbReference>
<comment type="similarity">
    <text evidence="2">Belongs to the zinc-containing alcohol dehydrogenase family.</text>
</comment>
<dbReference type="SUPFAM" id="SSF50129">
    <property type="entry name" value="GroES-like"/>
    <property type="match status" value="1"/>
</dbReference>
<evidence type="ECO:0000259" key="6">
    <source>
        <dbReference type="Pfam" id="PF00107"/>
    </source>
</evidence>
<dbReference type="RefSeq" id="WP_215235010.1">
    <property type="nucleotide sequence ID" value="NZ_CAJRAU010000005.1"/>
</dbReference>
<dbReference type="SUPFAM" id="SSF55347">
    <property type="entry name" value="Glyceraldehyde-3-phosphate dehydrogenase-like, C-terminal domain"/>
    <property type="match status" value="1"/>
</dbReference>
<dbReference type="SUPFAM" id="SSF51735">
    <property type="entry name" value="NAD(P)-binding Rossmann-fold domains"/>
    <property type="match status" value="2"/>
</dbReference>
<accession>A0ABM8UTW7</accession>
<dbReference type="CDD" id="cd08255">
    <property type="entry name" value="2-desacetyl-2-hydroxyethyl_bacteriochlorophyllide_like"/>
    <property type="match status" value="1"/>
</dbReference>
<dbReference type="Gene3D" id="3.30.360.10">
    <property type="entry name" value="Dihydrodipicolinate Reductase, domain 2"/>
    <property type="match status" value="1"/>
</dbReference>
<evidence type="ECO:0000256" key="5">
    <source>
        <dbReference type="ARBA" id="ARBA00023002"/>
    </source>
</evidence>
<protein>
    <submittedName>
        <fullName evidence="9">Inositol 2-dehydrogenase/D-chiro-inositol 3-dehydrogenase</fullName>
        <ecNumber evidence="9">1.1.1.369</ecNumber>
    </submittedName>
</protein>
<evidence type="ECO:0000313" key="9">
    <source>
        <dbReference type="EMBL" id="CAG5071716.1"/>
    </source>
</evidence>
<name>A0ABM8UTW7_9BACT</name>
<keyword evidence="5 9" id="KW-0560">Oxidoreductase</keyword>
<dbReference type="Pfam" id="PF22725">
    <property type="entry name" value="GFO_IDH_MocA_C3"/>
    <property type="match status" value="1"/>
</dbReference>
<evidence type="ECO:0000256" key="4">
    <source>
        <dbReference type="ARBA" id="ARBA00022833"/>
    </source>
</evidence>
<dbReference type="EC" id="1.1.1.369" evidence="9"/>
<organism evidence="9 10">
    <name type="scientific">Dyadobacter linearis</name>
    <dbReference type="NCBI Taxonomy" id="2823330"/>
    <lineage>
        <taxon>Bacteria</taxon>
        <taxon>Pseudomonadati</taxon>
        <taxon>Bacteroidota</taxon>
        <taxon>Cytophagia</taxon>
        <taxon>Cytophagales</taxon>
        <taxon>Spirosomataceae</taxon>
        <taxon>Dyadobacter</taxon>
    </lineage>
</organism>
<feature type="domain" description="Gfo/Idh/MocA-like oxidoreductase N-terminal" evidence="7">
    <location>
        <begin position="387"/>
        <end position="502"/>
    </location>
</feature>